<feature type="domain" description="Glyoxalase/fosfomycin resistance/dioxygenase" evidence="1">
    <location>
        <begin position="5"/>
        <end position="117"/>
    </location>
</feature>
<dbReference type="Gene3D" id="3.10.180.10">
    <property type="entry name" value="2,3-Dihydroxybiphenyl 1,2-Dioxygenase, domain 1"/>
    <property type="match status" value="1"/>
</dbReference>
<evidence type="ECO:0000313" key="2">
    <source>
        <dbReference type="EMBL" id="RJF99937.1"/>
    </source>
</evidence>
<gene>
    <name evidence="2" type="ORF">D3871_04365</name>
</gene>
<dbReference type="InterPro" id="IPR004360">
    <property type="entry name" value="Glyas_Fos-R_dOase_dom"/>
</dbReference>
<dbReference type="InterPro" id="IPR052164">
    <property type="entry name" value="Anthracycline_SecMetBiosynth"/>
</dbReference>
<evidence type="ECO:0000259" key="1">
    <source>
        <dbReference type="Pfam" id="PF00903"/>
    </source>
</evidence>
<dbReference type="EMBL" id="QYUO01000001">
    <property type="protein sequence ID" value="RJF99937.1"/>
    <property type="molecule type" value="Genomic_DNA"/>
</dbReference>
<dbReference type="Pfam" id="PF00903">
    <property type="entry name" value="Glyoxalase"/>
    <property type="match status" value="1"/>
</dbReference>
<proteinExistence type="predicted"/>
<organism evidence="2 3">
    <name type="scientific">Noviherbaspirillum saxi</name>
    <dbReference type="NCBI Taxonomy" id="2320863"/>
    <lineage>
        <taxon>Bacteria</taxon>
        <taxon>Pseudomonadati</taxon>
        <taxon>Pseudomonadota</taxon>
        <taxon>Betaproteobacteria</taxon>
        <taxon>Burkholderiales</taxon>
        <taxon>Oxalobacteraceae</taxon>
        <taxon>Noviherbaspirillum</taxon>
    </lineage>
</organism>
<dbReference type="CDD" id="cd07247">
    <property type="entry name" value="SgaA_N_like"/>
    <property type="match status" value="1"/>
</dbReference>
<dbReference type="PANTHER" id="PTHR33993:SF2">
    <property type="entry name" value="VOC DOMAIN-CONTAINING PROTEIN"/>
    <property type="match status" value="1"/>
</dbReference>
<reference evidence="3" key="1">
    <citation type="submission" date="2018-09" db="EMBL/GenBank/DDBJ databases">
        <authorList>
            <person name="Zhu H."/>
        </authorList>
    </citation>
    <scope>NUCLEOTIDE SEQUENCE [LARGE SCALE GENOMIC DNA]</scope>
    <source>
        <strain evidence="3">K1R23-30</strain>
    </source>
</reference>
<dbReference type="SUPFAM" id="SSF54593">
    <property type="entry name" value="Glyoxalase/Bleomycin resistance protein/Dihydroxybiphenyl dioxygenase"/>
    <property type="match status" value="1"/>
</dbReference>
<comment type="caution">
    <text evidence="2">The sequence shown here is derived from an EMBL/GenBank/DDBJ whole genome shotgun (WGS) entry which is preliminary data.</text>
</comment>
<name>A0A3A3FUQ7_9BURK</name>
<dbReference type="InterPro" id="IPR029068">
    <property type="entry name" value="Glyas_Bleomycin-R_OHBP_Dase"/>
</dbReference>
<dbReference type="PANTHER" id="PTHR33993">
    <property type="entry name" value="GLYOXALASE-RELATED"/>
    <property type="match status" value="1"/>
</dbReference>
<dbReference type="Proteomes" id="UP000265955">
    <property type="component" value="Unassembled WGS sequence"/>
</dbReference>
<accession>A0A3A3FUQ7</accession>
<dbReference type="RefSeq" id="WP_119769881.1">
    <property type="nucleotide sequence ID" value="NZ_QYUO01000001.1"/>
</dbReference>
<dbReference type="AlphaFoldDB" id="A0A3A3FUQ7"/>
<keyword evidence="3" id="KW-1185">Reference proteome</keyword>
<sequence>MQTKVNWFEIPSVDFKRAVGFYETIFDTRLKVEDIGSLPMGIFIDDQGQSVGCVAHGGYLVPNENGAVLYLDATPGLDAVLGRVQAAGGRVLMGKMALPRELGYIAHFVDTEGNRIALHAEH</sequence>
<protein>
    <submittedName>
        <fullName evidence="2">VOC family protein</fullName>
    </submittedName>
</protein>
<dbReference type="OrthoDB" id="8776491at2"/>
<evidence type="ECO:0000313" key="3">
    <source>
        <dbReference type="Proteomes" id="UP000265955"/>
    </source>
</evidence>